<evidence type="ECO:0000256" key="3">
    <source>
        <dbReference type="ARBA" id="ARBA00022692"/>
    </source>
</evidence>
<keyword evidence="3 9" id="KW-0812">Transmembrane</keyword>
<feature type="transmembrane region" description="Helical" evidence="9">
    <location>
        <begin position="2148"/>
        <end position="2168"/>
    </location>
</feature>
<keyword evidence="4" id="KW-0552">Olfaction</keyword>
<organism evidence="10 11">
    <name type="scientific">Atta colombica</name>
    <dbReference type="NCBI Taxonomy" id="520822"/>
    <lineage>
        <taxon>Eukaryota</taxon>
        <taxon>Metazoa</taxon>
        <taxon>Ecdysozoa</taxon>
        <taxon>Arthropoda</taxon>
        <taxon>Hexapoda</taxon>
        <taxon>Insecta</taxon>
        <taxon>Pterygota</taxon>
        <taxon>Neoptera</taxon>
        <taxon>Endopterygota</taxon>
        <taxon>Hymenoptera</taxon>
        <taxon>Apocrita</taxon>
        <taxon>Aculeata</taxon>
        <taxon>Formicoidea</taxon>
        <taxon>Formicidae</taxon>
        <taxon>Myrmicinae</taxon>
        <taxon>Atta</taxon>
    </lineage>
</organism>
<feature type="transmembrane region" description="Helical" evidence="9">
    <location>
        <begin position="1915"/>
        <end position="1938"/>
    </location>
</feature>
<keyword evidence="5 9" id="KW-1133">Transmembrane helix</keyword>
<dbReference type="PANTHER" id="PTHR21137:SF26">
    <property type="entry name" value="ODORANT RECEPTOR 10A-RELATED"/>
    <property type="match status" value="1"/>
</dbReference>
<feature type="transmembrane region" description="Helical" evidence="9">
    <location>
        <begin position="1637"/>
        <end position="1659"/>
    </location>
</feature>
<feature type="transmembrane region" description="Helical" evidence="9">
    <location>
        <begin position="1221"/>
        <end position="1239"/>
    </location>
</feature>
<keyword evidence="8" id="KW-0807">Transducer</keyword>
<keyword evidence="11" id="KW-1185">Reference proteome</keyword>
<evidence type="ECO:0000256" key="1">
    <source>
        <dbReference type="ARBA" id="ARBA00004141"/>
    </source>
</evidence>
<evidence type="ECO:0000256" key="6">
    <source>
        <dbReference type="ARBA" id="ARBA00023136"/>
    </source>
</evidence>
<dbReference type="GO" id="GO:0005549">
    <property type="term" value="F:odorant binding"/>
    <property type="evidence" value="ECO:0007669"/>
    <property type="project" value="InterPro"/>
</dbReference>
<evidence type="ECO:0000256" key="7">
    <source>
        <dbReference type="ARBA" id="ARBA00023170"/>
    </source>
</evidence>
<sequence>MKEARNWNDESYYALNVYEKVLGIIGIWPLNAGELKSIARCSLAILIQISTIGSLSLETYWQCLDTEDMMEAFLMDLSSVVSLSKLLVIRFTWKHTYILVTSIIDDWSMSRNKQQREVMMRYTHIGRVVSLTILYLGYASGVSFLFMAVPFDSLIPWLNVSKANDNDTMVTTYFLATYCVFGSLPTITYSCVLLLQAAQIFVNATSHCGNDGFFFGLAMHLCGQFEVLQMDFAGIEVEKQNCKRKIRMLIIRHCHLIRLADNFEYAFNMAILTQVSMSVLLLCVEGMQLIISLKLNDNIAAIKHVVLILTMLVQLYLYCYAGDQLENVTGRIAYSAYDSPWYDFDVKIIKDLPMVILRGKLPHQTTAGKFLPMNLFSFKEILKATGSYLSVLRVMIDVSNMDWNTDTTNILKFYKNLLGIIGLWVLNEKNVFSRIRWFLSTIVETSTSIIMSLEMIRHCNGHEDAMDAFLLSSSSIISLVKLLLHRVYWKQKSILVESVIHDWTYVKNSHFRDIMLKYARIGRLGSSIFFYLGCASVISFVSSVMLANINLPWTSEKQIYNETNEKKLMLAAYCTFGKYYTSFFTYCIIEVLQFVQIVVNGISQCGNDGFFFDLTMHMCGQFAILRMNFNALGCDEFSCCSKLDILLKRHYRLVCLSHYLERAFTLVILAQILMSVVVLCVEGFLLLLSLEINDALTAAKHGVFIISLSVQLFLYCFAGQTLEFQSKELAYAIYESPWYTFDVNMMKNLPLIILRAANPQQLTAGKFVAINFMTFKEILKASASYLSVLRVMIKTLFLKVYGLWPLQKQTVFTKIQWGFCLIAQFMILPCMMMELLWSSKDVTSNIESITFFASTSIGIIKNLCFIVSQKRLGININAAIDDWLSVKNNVETKKIMKKYAVKAKILTFTLLYSLYVCLGMYIAVIIFINLKQIFFTDMNLVNVNTTDWLLLIPSGPLSQLITGPQYAIILTIQIVQSCVLSFLLFTVDSFFFNVTIHLTGQLKVLKNNFKTFTNERIITEANYQKKFVNLINRHSLLMELYQNLEDTFHFLILCEIVIVTILFALIGNDSLFLNITLHLCGQVKILKADFVNFVVSSPQVYDRFNDLIRRHNYLMELAKELTESISVVLLTQLFISSILLCIMGFQFILALKAHNVVVIGKSALVLCTSLTQLSIYSFVGDHLKSQMEEIGFFIYQSNWYNFPTKLARNLIFIIMRTRSPAKLLAGNFIVVNLATYMMILPFMEFHMGCTNTEQNIDSLMLACCGILGVFKTICFRIYAKNLTDNYSSARNDYLTIKNTEYRVIMRKHAFMGRILSCFMVCFSYISVTIYSLIPLLDENLVDDQDVQINSTNEDIVLEYPIPSRCALEYLYVPRSMYEFICIFEFIVLVLTCTCNHGNDSLFLNITLHMCGQIKILKANFVNFVVSNPQVYNRFNDLIRRHNYLIELAKELTESISIVLLTQLFISSILLCIMGFQFILALKTHNVVVMGKSAMVLCTFLTQLSIYSFIGDHLKSQMEEVGFFIYQSNWLVSTEGLDAYRRSNLLRGKSKSSTRAISLTMINVLIESFKSCDAVRDGLDILRLIESCMHAWSNIVFPRIYMKKIAINLNSAIDDWSSPFMKKESRIVMMGYARAGRLIALTHLIAGTTAGALWFISVFLSNKQKAAITDNDTVATWNFVIPSTCLYKGVSYSTYKILFMMQVIQGSLILISECACDSFFFGITMHLCGQLELLGIQFTEINKKHYDEKRHRNVLGPLVKRHCQLIALTKNIEDAFNINILLRLLIISVVIASSGVGILLSIKQQDYKEMIKMFMSIQFYMVQTFLYTYAGDTLKNRSESIVYAIYSTAWDEMSPIMVKDLIFIMMRMKTPLRIMHLSLIAIMSSNDDIAYAMTLVKHLTVPIGAWPLQEYNKFALLRHILSSFGLSVVVIVQYLELYYNCTNATANLDALTLFSCGILALTKIIWFRIYADNLICNYSSAMNDYVTIDTEEKRIIMRNHAFWGRIICIIALLISYVDSVIFIVGHAQLSSEETKINITIFGHQAGYAIPSTCSDSVFLHIVLHVCGQLEILKANFINFDITSPKVYERFNTLILRHDHLIRMTRKLAEIIRFVLMVQLFISSMLIIIVGFQFIIALTTNDYGMMSKSFLVLSAFLIQLTLYSIVGDYLKTQMEEVAQSVYHSFCDSVVNTEIPSYMGPLWLHRRPLRSDTRSLRPHMGLLHPYMRSITIPYRTIMILHGTIMVLYRIPIEFAAEK</sequence>
<feature type="transmembrane region" description="Helical" evidence="9">
    <location>
        <begin position="2109"/>
        <end position="2136"/>
    </location>
</feature>
<feature type="transmembrane region" description="Helical" evidence="9">
    <location>
        <begin position="1310"/>
        <end position="1333"/>
    </location>
</feature>
<keyword evidence="2" id="KW-0716">Sensory transduction</keyword>
<evidence type="ECO:0000256" key="8">
    <source>
        <dbReference type="ARBA" id="ARBA00023224"/>
    </source>
</evidence>
<feature type="transmembrane region" description="Helical" evidence="9">
    <location>
        <begin position="1259"/>
        <end position="1279"/>
    </location>
</feature>
<evidence type="ECO:0000313" key="11">
    <source>
        <dbReference type="Proteomes" id="UP000078540"/>
    </source>
</evidence>
<feature type="transmembrane region" description="Helical" evidence="9">
    <location>
        <begin position="816"/>
        <end position="837"/>
    </location>
</feature>
<feature type="transmembrane region" description="Helical" evidence="9">
    <location>
        <begin position="905"/>
        <end position="928"/>
    </location>
</feature>
<accession>A0A195BQL7</accession>
<protein>
    <submittedName>
        <fullName evidence="10">Putative odorant receptor 22c</fullName>
    </submittedName>
</protein>
<feature type="transmembrane region" description="Helical" evidence="9">
    <location>
        <begin position="1156"/>
        <end position="1179"/>
    </location>
</feature>
<feature type="transmembrane region" description="Helical" evidence="9">
    <location>
        <begin position="2001"/>
        <end position="2024"/>
    </location>
</feature>
<keyword evidence="7 10" id="KW-0675">Receptor</keyword>
<reference evidence="10 11" key="1">
    <citation type="submission" date="2015-09" db="EMBL/GenBank/DDBJ databases">
        <title>Atta colombica WGS genome.</title>
        <authorList>
            <person name="Nygaard S."/>
            <person name="Hu H."/>
            <person name="Boomsma J."/>
            <person name="Zhang G."/>
        </authorList>
    </citation>
    <scope>NUCLEOTIDE SEQUENCE [LARGE SCALE GENOMIC DNA]</scope>
    <source>
        <strain evidence="10">Treedump-2</strain>
        <tissue evidence="10">Whole body</tissue>
    </source>
</reference>
<feature type="transmembrane region" description="Helical" evidence="9">
    <location>
        <begin position="128"/>
        <end position="151"/>
    </location>
</feature>
<evidence type="ECO:0000256" key="5">
    <source>
        <dbReference type="ARBA" id="ARBA00022989"/>
    </source>
</evidence>
<dbReference type="InterPro" id="IPR004117">
    <property type="entry name" value="7tm6_olfct_rcpt"/>
</dbReference>
<feature type="transmembrane region" description="Helical" evidence="9">
    <location>
        <begin position="849"/>
        <end position="867"/>
    </location>
</feature>
<dbReference type="EMBL" id="KQ976423">
    <property type="protein sequence ID" value="KYM88888.1"/>
    <property type="molecule type" value="Genomic_DNA"/>
</dbReference>
<evidence type="ECO:0000313" key="10">
    <source>
        <dbReference type="EMBL" id="KYM88888.1"/>
    </source>
</evidence>
<name>A0A195BQL7_9HYME</name>
<feature type="transmembrane region" description="Helical" evidence="9">
    <location>
        <begin position="171"/>
        <end position="195"/>
    </location>
</feature>
<feature type="transmembrane region" description="Helical" evidence="9">
    <location>
        <begin position="1457"/>
        <end position="1480"/>
    </location>
</feature>
<keyword evidence="6 9" id="KW-0472">Membrane</keyword>
<gene>
    <name evidence="10" type="ORF">ALC53_02654</name>
</gene>
<feature type="transmembrane region" description="Helical" evidence="9">
    <location>
        <begin position="1779"/>
        <end position="1801"/>
    </location>
</feature>
<dbReference type="Proteomes" id="UP000078540">
    <property type="component" value="Unassembled WGS sequence"/>
</dbReference>
<feature type="transmembrane region" description="Helical" evidence="9">
    <location>
        <begin position="1486"/>
        <end position="1509"/>
    </location>
</feature>
<feature type="transmembrane region" description="Helical" evidence="9">
    <location>
        <begin position="1047"/>
        <end position="1066"/>
    </location>
</feature>
<feature type="transmembrane region" description="Helical" evidence="9">
    <location>
        <begin position="1950"/>
        <end position="1970"/>
    </location>
</feature>
<comment type="subcellular location">
    <subcellularLocation>
        <location evidence="1">Membrane</location>
        <topology evidence="1">Multi-pass membrane protein</topology>
    </subcellularLocation>
</comment>
<feature type="transmembrane region" description="Helical" evidence="9">
    <location>
        <begin position="663"/>
        <end position="690"/>
    </location>
</feature>
<dbReference type="GO" id="GO:0004984">
    <property type="term" value="F:olfactory receptor activity"/>
    <property type="evidence" value="ECO:0007669"/>
    <property type="project" value="InterPro"/>
</dbReference>
<dbReference type="PANTHER" id="PTHR21137">
    <property type="entry name" value="ODORANT RECEPTOR"/>
    <property type="match status" value="1"/>
</dbReference>
<dbReference type="GO" id="GO:0007165">
    <property type="term" value="P:signal transduction"/>
    <property type="evidence" value="ECO:0007669"/>
    <property type="project" value="UniProtKB-KW"/>
</dbReference>
<feature type="transmembrane region" description="Helical" evidence="9">
    <location>
        <begin position="265"/>
        <end position="293"/>
    </location>
</feature>
<feature type="transmembrane region" description="Helical" evidence="9">
    <location>
        <begin position="702"/>
        <end position="722"/>
    </location>
</feature>
<evidence type="ECO:0000256" key="2">
    <source>
        <dbReference type="ARBA" id="ARBA00022606"/>
    </source>
</evidence>
<evidence type="ECO:0000256" key="4">
    <source>
        <dbReference type="ARBA" id="ARBA00022725"/>
    </source>
</evidence>
<feature type="transmembrane region" description="Helical" evidence="9">
    <location>
        <begin position="299"/>
        <end position="321"/>
    </location>
</feature>
<dbReference type="GO" id="GO:0005886">
    <property type="term" value="C:plasma membrane"/>
    <property type="evidence" value="ECO:0007669"/>
    <property type="project" value="UniProtKB-SubCell"/>
</dbReference>
<evidence type="ECO:0000256" key="9">
    <source>
        <dbReference type="SAM" id="Phobius"/>
    </source>
</evidence>
<feature type="transmembrane region" description="Helical" evidence="9">
    <location>
        <begin position="1125"/>
        <end position="1150"/>
    </location>
</feature>
<feature type="transmembrane region" description="Helical" evidence="9">
    <location>
        <begin position="528"/>
        <end position="549"/>
    </location>
</feature>
<feature type="transmembrane region" description="Helical" evidence="9">
    <location>
        <begin position="948"/>
        <end position="972"/>
    </location>
</feature>
<dbReference type="Pfam" id="PF02949">
    <property type="entry name" value="7tm_6"/>
    <property type="match status" value="6"/>
</dbReference>
<dbReference type="STRING" id="520822.A0A195BQL7"/>
<feature type="transmembrane region" description="Helical" evidence="9">
    <location>
        <begin position="979"/>
        <end position="1000"/>
    </location>
</feature>
<proteinExistence type="predicted"/>
<feature type="transmembrane region" description="Helical" evidence="9">
    <location>
        <begin position="1873"/>
        <end position="1895"/>
    </location>
</feature>